<proteinExistence type="predicted"/>
<reference evidence="1 2" key="1">
    <citation type="submission" date="2020-09" db="EMBL/GenBank/DDBJ databases">
        <authorList>
            <person name="Moe H.M.M."/>
            <person name="Stoker T."/>
            <person name="Evans S."/>
            <person name="Hymas C."/>
            <person name="Flor S."/>
            <person name="Gleave A."/>
            <person name="Carr E."/>
            <person name="Breakwell D.P."/>
            <person name="Grose J.H."/>
        </authorList>
    </citation>
    <scope>NUCLEOTIDE SEQUENCE [LARGE SCALE GENOMIC DNA]</scope>
</reference>
<dbReference type="EMBL" id="MW021759">
    <property type="protein sequence ID" value="QPX74683.1"/>
    <property type="molecule type" value="Genomic_DNA"/>
</dbReference>
<sequence>MSEESNWNDFQQDLAKRRMKYDKNLPENCEGCMAGARWKVDEMVTLIKELRAVNGLNHLCMLLNRPKFGIMGRLSKMGLVYMHQEIGRRGKRYPNAYCSPSMSVTRFKSLPKEVQEALVDCGWQVQHIVVAPRWWRDAIIKDDIRNHK</sequence>
<name>A0A7T3N976_9CAUD</name>
<accession>A0A7T3N976</accession>
<protein>
    <submittedName>
        <fullName evidence="1">Uncharacterized protein</fullName>
    </submittedName>
</protein>
<evidence type="ECO:0000313" key="2">
    <source>
        <dbReference type="Proteomes" id="UP000595300"/>
    </source>
</evidence>
<evidence type="ECO:0000313" key="1">
    <source>
        <dbReference type="EMBL" id="QPX74683.1"/>
    </source>
</evidence>
<organism evidence="1 2">
    <name type="scientific">Serratia phage vB_SmaM_Hera</name>
    <dbReference type="NCBI Taxonomy" id="2777369"/>
    <lineage>
        <taxon>Viruses</taxon>
        <taxon>Duplodnaviria</taxon>
        <taxon>Heunggongvirae</taxon>
        <taxon>Uroviricota</taxon>
        <taxon>Caudoviricetes</taxon>
        <taxon>Lindbergviridae</taxon>
        <taxon>Myosmarvirus</taxon>
        <taxon>Myosmarvirus MTx</taxon>
    </lineage>
</organism>
<dbReference type="Proteomes" id="UP000595300">
    <property type="component" value="Genome"/>
</dbReference>